<dbReference type="Proteomes" id="UP000095564">
    <property type="component" value="Unassembled WGS sequence"/>
</dbReference>
<dbReference type="NCBIfam" id="TIGR02543">
    <property type="entry name" value="List_Bact_rpt"/>
    <property type="match status" value="1"/>
</dbReference>
<dbReference type="GO" id="GO:0030313">
    <property type="term" value="C:cell envelope"/>
    <property type="evidence" value="ECO:0007669"/>
    <property type="project" value="UniProtKB-SubCell"/>
</dbReference>
<evidence type="ECO:0000256" key="1">
    <source>
        <dbReference type="ARBA" id="ARBA00004196"/>
    </source>
</evidence>
<dbReference type="EMBL" id="CZAU01000002">
    <property type="protein sequence ID" value="CUO96456.1"/>
    <property type="molecule type" value="Genomic_DNA"/>
</dbReference>
<evidence type="ECO:0000313" key="3">
    <source>
        <dbReference type="EMBL" id="CUO96456.1"/>
    </source>
</evidence>
<evidence type="ECO:0000256" key="2">
    <source>
        <dbReference type="SAM" id="SignalP"/>
    </source>
</evidence>
<organism evidence="3 4">
    <name type="scientific">Anaerostipes hadrus</name>
    <dbReference type="NCBI Taxonomy" id="649756"/>
    <lineage>
        <taxon>Bacteria</taxon>
        <taxon>Bacillati</taxon>
        <taxon>Bacillota</taxon>
        <taxon>Clostridia</taxon>
        <taxon>Lachnospirales</taxon>
        <taxon>Lachnospiraceae</taxon>
        <taxon>Anaerostipes</taxon>
    </lineage>
</organism>
<gene>
    <name evidence="3" type="ORF">ERS852520_00284</name>
</gene>
<feature type="signal peptide" evidence="2">
    <location>
        <begin position="1"/>
        <end position="24"/>
    </location>
</feature>
<name>A0A174JE03_ANAHA</name>
<accession>A0A174JE03</accession>
<dbReference type="Gene3D" id="2.60.40.4270">
    <property type="entry name" value="Listeria-Bacteroides repeat domain"/>
    <property type="match status" value="3"/>
</dbReference>
<dbReference type="OrthoDB" id="1741965at2"/>
<dbReference type="RefSeq" id="WP_055159077.1">
    <property type="nucleotide sequence ID" value="NZ_CZAU01000002.1"/>
</dbReference>
<reference evidence="3 4" key="1">
    <citation type="submission" date="2015-09" db="EMBL/GenBank/DDBJ databases">
        <authorList>
            <consortium name="Pathogen Informatics"/>
        </authorList>
    </citation>
    <scope>NUCLEOTIDE SEQUENCE [LARGE SCALE GENOMIC DNA]</scope>
    <source>
        <strain evidence="3 4">2789STDY5834908</strain>
    </source>
</reference>
<comment type="subcellular location">
    <subcellularLocation>
        <location evidence="1">Cell envelope</location>
    </subcellularLocation>
</comment>
<dbReference type="InterPro" id="IPR042229">
    <property type="entry name" value="Listeria/Bacterioides_rpt_sf"/>
</dbReference>
<dbReference type="AlphaFoldDB" id="A0A174JE03"/>
<keyword evidence="2" id="KW-0732">Signal</keyword>
<proteinExistence type="predicted"/>
<dbReference type="Pfam" id="PF09479">
    <property type="entry name" value="Flg_new"/>
    <property type="match status" value="3"/>
</dbReference>
<feature type="chain" id="PRO_5039253283" evidence="2">
    <location>
        <begin position="25"/>
        <end position="502"/>
    </location>
</feature>
<sequence>MKKKIKKRGKIVAALITVISFATALTWYQMQNACAYEHGTESESTTLSKGYADVIIHGPNNKEEWINVEFFYSGKKMNQDKFNNSGHNITVKRKDGEKSGVYSANVPTQTVKTFANSGGNYTRIKFNVEYWQPAHEEYSWESADSVSADYLSSKYQKASSDFQSQSWHGTEGRKVTVSVEMSIYAVGICTYNYKGKYHKVWNTAVHLGLQKPSRSVYYNTNGGTNHGDTWYFTDGDKFSFPSTERTGYTFDGWRKNNGSGDWVDTNDIVCGGNYTVAAQWTANTYSISYDAGDGDGDMSETSATYDKTVTLSQNKFTRKGYKFLGWSLKNDGSSVDYQDGASFTYDKADDITLYAVWEKDNYEVKFHGNGSSAADYTRNLPYNKTTNLPANVFERPGYTFMGWAPEEELDGYKVIPKYTNGAEVKDLCEPGETCNLYAIWRKTDGSFETKNIIHDDKMFFGDVNITGGNGTEYDQGVYDSKAAKIDKENDPGYFTDRYKKED</sequence>
<protein>
    <submittedName>
        <fullName evidence="3">Repeat</fullName>
    </submittedName>
</protein>
<dbReference type="InterPro" id="IPR013378">
    <property type="entry name" value="InlB-like_B-rpt"/>
</dbReference>
<evidence type="ECO:0000313" key="4">
    <source>
        <dbReference type="Proteomes" id="UP000095564"/>
    </source>
</evidence>